<dbReference type="GeneID" id="114770415"/>
<dbReference type="Proteomes" id="UP000694580">
    <property type="component" value="Chromosome 20"/>
</dbReference>
<accession>A0AAY4ERF4</accession>
<keyword evidence="2" id="KW-1185">Reference proteome</keyword>
<gene>
    <name evidence="1" type="primary">airim</name>
</gene>
<dbReference type="GO" id="GO:0005737">
    <property type="term" value="C:cytoplasm"/>
    <property type="evidence" value="ECO:0007669"/>
    <property type="project" value="TreeGrafter"/>
</dbReference>
<sequence length="202" mass="22651">MSTHAVATLHQQLRKSFRALADNQRAWNSVLAECAPLLGSLGNLAEQLRALDGVQIARTPLARFPDLRDRLRCKLLQAVDVVLAKLTEKTESLQTVRDAVHGLASAAFQWYEQNADLLDLATCTLRSAAAPSIAELLEWLQDADSYYRQQFLRRRNLLQMLRPDELSELESAANWWASIDSPDGDELISEMLFRVAVFVDSG</sequence>
<reference evidence="1 2" key="1">
    <citation type="submission" date="2020-06" db="EMBL/GenBank/DDBJ databases">
        <authorList>
            <consortium name="Wellcome Sanger Institute Data Sharing"/>
        </authorList>
    </citation>
    <scope>NUCLEOTIDE SEQUENCE [LARGE SCALE GENOMIC DNA]</scope>
</reference>
<reference evidence="1" key="2">
    <citation type="submission" date="2025-08" db="UniProtKB">
        <authorList>
            <consortium name="Ensembl"/>
        </authorList>
    </citation>
    <scope>IDENTIFICATION</scope>
</reference>
<reference evidence="1" key="3">
    <citation type="submission" date="2025-09" db="UniProtKB">
        <authorList>
            <consortium name="Ensembl"/>
        </authorList>
    </citation>
    <scope>IDENTIFICATION</scope>
</reference>
<evidence type="ECO:0000313" key="1">
    <source>
        <dbReference type="Ensembl" id="ENSDCDP00010059791.1"/>
    </source>
</evidence>
<dbReference type="PANTHER" id="PTHR16234">
    <property type="entry name" value="SIMILAR TO HYPOTHETICAL PROTEIN FLJ20508"/>
    <property type="match status" value="1"/>
</dbReference>
<dbReference type="Pfam" id="PF15011">
    <property type="entry name" value="CA109-like"/>
    <property type="match status" value="1"/>
</dbReference>
<dbReference type="GeneTree" id="ENSGT00390000008551"/>
<dbReference type="AlphaFoldDB" id="A0AAY4ERF4"/>
<dbReference type="Ensembl" id="ENSDCDT00010070521.1">
    <property type="protein sequence ID" value="ENSDCDP00010059791.1"/>
    <property type="gene ID" value="ENSDCDG00010033359.1"/>
</dbReference>
<dbReference type="InterPro" id="IPR029159">
    <property type="entry name" value="CA109-like"/>
</dbReference>
<organism evidence="1 2">
    <name type="scientific">Denticeps clupeoides</name>
    <name type="common">denticle herring</name>
    <dbReference type="NCBI Taxonomy" id="299321"/>
    <lineage>
        <taxon>Eukaryota</taxon>
        <taxon>Metazoa</taxon>
        <taxon>Chordata</taxon>
        <taxon>Craniata</taxon>
        <taxon>Vertebrata</taxon>
        <taxon>Euteleostomi</taxon>
        <taxon>Actinopterygii</taxon>
        <taxon>Neopterygii</taxon>
        <taxon>Teleostei</taxon>
        <taxon>Clupei</taxon>
        <taxon>Clupeiformes</taxon>
        <taxon>Denticipitoidei</taxon>
        <taxon>Denticipitidae</taxon>
        <taxon>Denticeps</taxon>
    </lineage>
</organism>
<name>A0AAY4ERF4_9TELE</name>
<proteinExistence type="predicted"/>
<protein>
    <submittedName>
        <fullName evidence="1">Uncharacterized protein</fullName>
    </submittedName>
</protein>
<evidence type="ECO:0000313" key="2">
    <source>
        <dbReference type="Proteomes" id="UP000694580"/>
    </source>
</evidence>
<dbReference type="PANTHER" id="PTHR16234:SF5">
    <property type="entry name" value="AFG2-INTERACTING RIBOSOME MATURATION FACTOR"/>
    <property type="match status" value="1"/>
</dbReference>
<dbReference type="GO" id="GO:0005634">
    <property type="term" value="C:nucleus"/>
    <property type="evidence" value="ECO:0007669"/>
    <property type="project" value="TreeGrafter"/>
</dbReference>
<dbReference type="RefSeq" id="XP_028820171.1">
    <property type="nucleotide sequence ID" value="XM_028964338.1"/>
</dbReference>